<proteinExistence type="predicted"/>
<sequence length="167" mass="17916">MVSMPNPFKDWARVYGANKQYLESQGRPSSFFGQIGDIPNRIHEAADATEIGVKMMRHSQLMNGDGIPATVSVEGVWQVGSYLNMSPVLRIQGQVVRDDGTAPYGAVFDEVVAQMHVARAQPGMTLAVFVDPQNPTDMAIDWIRTGQLGPSPPGATPGPGAPGARQI</sequence>
<accession>A0A7I7WH13</accession>
<evidence type="ECO:0000313" key="2">
    <source>
        <dbReference type="EMBL" id="BBZ16192.1"/>
    </source>
</evidence>
<protein>
    <submittedName>
        <fullName evidence="2">Uncharacterized protein</fullName>
    </submittedName>
</protein>
<dbReference type="EMBL" id="AP022608">
    <property type="protein sequence ID" value="BBZ16192.1"/>
    <property type="molecule type" value="Genomic_DNA"/>
</dbReference>
<dbReference type="KEGG" id="mgad:MGAD_05270"/>
<name>A0A7I7WH13_MYCGU</name>
<dbReference type="Proteomes" id="UP000466187">
    <property type="component" value="Chromosome"/>
</dbReference>
<feature type="compositionally biased region" description="Pro residues" evidence="1">
    <location>
        <begin position="150"/>
        <end position="160"/>
    </location>
</feature>
<dbReference type="AlphaFoldDB" id="A0A7I7WH13"/>
<feature type="region of interest" description="Disordered" evidence="1">
    <location>
        <begin position="147"/>
        <end position="167"/>
    </location>
</feature>
<organism evidence="2 3">
    <name type="scientific">Mycolicibacterium gadium</name>
    <name type="common">Mycobacterium gadium</name>
    <dbReference type="NCBI Taxonomy" id="1794"/>
    <lineage>
        <taxon>Bacteria</taxon>
        <taxon>Bacillati</taxon>
        <taxon>Actinomycetota</taxon>
        <taxon>Actinomycetes</taxon>
        <taxon>Mycobacteriales</taxon>
        <taxon>Mycobacteriaceae</taxon>
        <taxon>Mycolicibacterium</taxon>
    </lineage>
</organism>
<evidence type="ECO:0000313" key="3">
    <source>
        <dbReference type="Proteomes" id="UP000466187"/>
    </source>
</evidence>
<gene>
    <name evidence="2" type="ORF">MGAD_05270</name>
</gene>
<reference evidence="2 3" key="1">
    <citation type="journal article" date="2019" name="Emerg. Microbes Infect.">
        <title>Comprehensive subspecies identification of 175 nontuberculous mycobacteria species based on 7547 genomic profiles.</title>
        <authorList>
            <person name="Matsumoto Y."/>
            <person name="Kinjo T."/>
            <person name="Motooka D."/>
            <person name="Nabeya D."/>
            <person name="Jung N."/>
            <person name="Uechi K."/>
            <person name="Horii T."/>
            <person name="Iida T."/>
            <person name="Fujita J."/>
            <person name="Nakamura S."/>
        </authorList>
    </citation>
    <scope>NUCLEOTIDE SEQUENCE [LARGE SCALE GENOMIC DNA]</scope>
    <source>
        <strain evidence="2 3">JCM 12688</strain>
    </source>
</reference>
<evidence type="ECO:0000256" key="1">
    <source>
        <dbReference type="SAM" id="MobiDB-lite"/>
    </source>
</evidence>